<reference evidence="1" key="1">
    <citation type="submission" date="2022-07" db="EMBL/GenBank/DDBJ databases">
        <authorList>
            <person name="Trinca V."/>
            <person name="Uliana J.V.C."/>
            <person name="Torres T.T."/>
            <person name="Ward R.J."/>
            <person name="Monesi N."/>
        </authorList>
    </citation>
    <scope>NUCLEOTIDE SEQUENCE</scope>
    <source>
        <strain evidence="1">HSMRA1968</strain>
        <tissue evidence="1">Whole embryos</tissue>
    </source>
</reference>
<evidence type="ECO:0000313" key="2">
    <source>
        <dbReference type="Proteomes" id="UP001151699"/>
    </source>
</evidence>
<sequence>RILIDNTVVTQLLSHNQKDLIINYVIQHLILRFQKDDTLQSAIKPIGEMSSSATIHELRKCHSSIIPDLDKQLFLSEYYEAAEMLNSYQCEHPLTALQKLIEIRPDVFNTVKCALSSTLATKRHSADVERLINTYNKFKDDDRFSLSPVTLSNYLHIKTNSLIQFLLFDTG</sequence>
<accession>A0A9Q0S7T0</accession>
<dbReference type="EMBL" id="WJQU01000001">
    <property type="protein sequence ID" value="KAJ6648534.1"/>
    <property type="molecule type" value="Genomic_DNA"/>
</dbReference>
<feature type="non-terminal residue" evidence="1">
    <location>
        <position position="1"/>
    </location>
</feature>
<comment type="caution">
    <text evidence="1">The sequence shown here is derived from an EMBL/GenBank/DDBJ whole genome shotgun (WGS) entry which is preliminary data.</text>
</comment>
<name>A0A9Q0S7T0_9DIPT</name>
<protein>
    <submittedName>
        <fullName evidence="1">Uncharacterized protein</fullName>
    </submittedName>
</protein>
<evidence type="ECO:0000313" key="1">
    <source>
        <dbReference type="EMBL" id="KAJ6648534.1"/>
    </source>
</evidence>
<proteinExistence type="predicted"/>
<organism evidence="1 2">
    <name type="scientific">Pseudolycoriella hygida</name>
    <dbReference type="NCBI Taxonomy" id="35572"/>
    <lineage>
        <taxon>Eukaryota</taxon>
        <taxon>Metazoa</taxon>
        <taxon>Ecdysozoa</taxon>
        <taxon>Arthropoda</taxon>
        <taxon>Hexapoda</taxon>
        <taxon>Insecta</taxon>
        <taxon>Pterygota</taxon>
        <taxon>Neoptera</taxon>
        <taxon>Endopterygota</taxon>
        <taxon>Diptera</taxon>
        <taxon>Nematocera</taxon>
        <taxon>Sciaroidea</taxon>
        <taxon>Sciaridae</taxon>
        <taxon>Pseudolycoriella</taxon>
    </lineage>
</organism>
<gene>
    <name evidence="1" type="ORF">Bhyg_03764</name>
</gene>
<keyword evidence="2" id="KW-1185">Reference proteome</keyword>
<dbReference type="Proteomes" id="UP001151699">
    <property type="component" value="Chromosome A"/>
</dbReference>
<dbReference type="AlphaFoldDB" id="A0A9Q0S7T0"/>